<proteinExistence type="predicted"/>
<feature type="transmembrane region" description="Helical" evidence="2">
    <location>
        <begin position="82"/>
        <end position="103"/>
    </location>
</feature>
<evidence type="ECO:0000256" key="1">
    <source>
        <dbReference type="SAM" id="MobiDB-lite"/>
    </source>
</evidence>
<organism evidence="3 4">
    <name type="scientific">Billgrantia endophytica</name>
    <dbReference type="NCBI Taxonomy" id="2033802"/>
    <lineage>
        <taxon>Bacteria</taxon>
        <taxon>Pseudomonadati</taxon>
        <taxon>Pseudomonadota</taxon>
        <taxon>Gammaproteobacteria</taxon>
        <taxon>Oceanospirillales</taxon>
        <taxon>Halomonadaceae</taxon>
        <taxon>Billgrantia</taxon>
    </lineage>
</organism>
<feature type="region of interest" description="Disordered" evidence="1">
    <location>
        <begin position="144"/>
        <end position="166"/>
    </location>
</feature>
<keyword evidence="2" id="KW-0472">Membrane</keyword>
<comment type="caution">
    <text evidence="3">The sequence shown here is derived from an EMBL/GenBank/DDBJ whole genome shotgun (WGS) entry which is preliminary data.</text>
</comment>
<gene>
    <name evidence="3" type="ORF">C1H69_22040</name>
</gene>
<evidence type="ECO:0000313" key="4">
    <source>
        <dbReference type="Proteomes" id="UP000235803"/>
    </source>
</evidence>
<dbReference type="Proteomes" id="UP000235803">
    <property type="component" value="Unassembled WGS sequence"/>
</dbReference>
<dbReference type="EMBL" id="PNRF01000047">
    <property type="protein sequence ID" value="PMR72069.1"/>
    <property type="molecule type" value="Genomic_DNA"/>
</dbReference>
<sequence>MDPIQKGIAELERQRKAARFNYCVFVAALRESSEHFQRVRETDYGRVACLDRVLRVALAEQSGEARRPAYWSERAEAHATSVAVYSKFYAAMMGVLGLGTAYFLGDSDWALTVTLGLLLAVLTKAKWGVDKYSAGLQRVRDALERIEDPPTRDTSERSSVDRPATA</sequence>
<dbReference type="RefSeq" id="WP_102655534.1">
    <property type="nucleotide sequence ID" value="NZ_PNRF01000047.1"/>
</dbReference>
<keyword evidence="2" id="KW-1133">Transmembrane helix</keyword>
<protein>
    <submittedName>
        <fullName evidence="3">Uncharacterized protein</fullName>
    </submittedName>
</protein>
<evidence type="ECO:0000256" key="2">
    <source>
        <dbReference type="SAM" id="Phobius"/>
    </source>
</evidence>
<accession>A0A2N7TV53</accession>
<reference evidence="3 4" key="1">
    <citation type="submission" date="2018-01" db="EMBL/GenBank/DDBJ databases">
        <title>Halomonas endophytica sp. nov., isolated from storage liquid in the stems of Populus euphratica.</title>
        <authorList>
            <person name="Chen C."/>
        </authorList>
    </citation>
    <scope>NUCLEOTIDE SEQUENCE [LARGE SCALE GENOMIC DNA]</scope>
    <source>
        <strain evidence="3 4">MC28</strain>
    </source>
</reference>
<name>A0A2N7TV53_9GAMM</name>
<feature type="transmembrane region" description="Helical" evidence="2">
    <location>
        <begin position="109"/>
        <end position="129"/>
    </location>
</feature>
<dbReference type="AlphaFoldDB" id="A0A2N7TV53"/>
<feature type="compositionally biased region" description="Basic and acidic residues" evidence="1">
    <location>
        <begin position="144"/>
        <end position="160"/>
    </location>
</feature>
<evidence type="ECO:0000313" key="3">
    <source>
        <dbReference type="EMBL" id="PMR72069.1"/>
    </source>
</evidence>
<keyword evidence="4" id="KW-1185">Reference proteome</keyword>
<keyword evidence="2" id="KW-0812">Transmembrane</keyword>
<dbReference type="OrthoDB" id="7059929at2"/>